<protein>
    <submittedName>
        <fullName evidence="2">Uncharacterized protein</fullName>
    </submittedName>
</protein>
<proteinExistence type="predicted"/>
<evidence type="ECO:0000256" key="1">
    <source>
        <dbReference type="SAM" id="MobiDB-lite"/>
    </source>
</evidence>
<gene>
    <name evidence="2" type="ORF">QTG54_010705</name>
</gene>
<feature type="compositionally biased region" description="Polar residues" evidence="1">
    <location>
        <begin position="521"/>
        <end position="535"/>
    </location>
</feature>
<dbReference type="AlphaFoldDB" id="A0AAD9DAI0"/>
<sequence length="853" mass="98816">MPSPETRASTKRMTIQRDRQATLFNRATMEMHRSTRLAMTSGETQGALNFIVPRNKLLRLPPSSASNSIVIAVRTTLYRRFESLRPNRQEDDAPYLDAVRQGMSAKLVKALPKGYNRGGWRCHALVGEIECMHPNKAHDKCCSKCHTNKPNLKPAFAHLRLLLPGVRQQRREYVRMIKEYDSELCRCEVAEQDANDKIANFDDMIEKGLVQAEDEEIELTMDVDLIQKGVWQRGNARSLLPMLFDRKHDLNNRLRSARAEVAIMIQCTYELAVVHAQKIVRRYLARCRLDSIRQAKDEFARLCATLEIQRLARGKLAKNLLIELRQQRDCFMATKIQSIARMRQAVLERKRLWGIYFLQLQHQKATVIQSLARTYAAKMKRRRLAELRRLYLEEQEKDRVASTDRIAATLIQSVYRRHLGKIKCKNRRIEISLHGRLLMYLERFAIDGCMWTFVKSINDDYLRFERTIKNVIHREEKMAKTFVEKVVRARDEDHSSAWNNYHSLKEDSRFIAQSPVMTKLTQTEAKSIQRKSSQGGAQGDRGRKMNWQKRDSTVKIYKNALVERNRGLAKRNDSARRSSQVQSQHGQGTDNRQDDNKYRREAKQLSSLQQANARLRGQYVRFDIPNGLDDTTANFIKAVAMRYDCDSPAQSYLEGNLSNSSDSQVKKRLEYADELIHALREKGFVFIRQLLPIQHMRSILRNLMVDKDFISLSHALISVLQRMDGGNHLARSYLLTKCKSFLETQSKKRSSKRHTETNENLDIVNFLGECGAAGCGEEFDDEIPTGLFEARKSNRSMPPLPRNDLLLQTNKKKDKSSWAVKFTEKVIFDSQANHPAYTKYRRKQLLVNSMDVT</sequence>
<reference evidence="2" key="1">
    <citation type="submission" date="2023-06" db="EMBL/GenBank/DDBJ databases">
        <title>Survivors Of The Sea: Transcriptome response of Skeletonema marinoi to long-term dormancy.</title>
        <authorList>
            <person name="Pinder M.I.M."/>
            <person name="Kourtchenko O."/>
            <person name="Robertson E.K."/>
            <person name="Larsson T."/>
            <person name="Maumus F."/>
            <person name="Osuna-Cruz C.M."/>
            <person name="Vancaester E."/>
            <person name="Stenow R."/>
            <person name="Vandepoele K."/>
            <person name="Ploug H."/>
            <person name="Bruchert V."/>
            <person name="Godhe A."/>
            <person name="Topel M."/>
        </authorList>
    </citation>
    <scope>NUCLEOTIDE SEQUENCE</scope>
    <source>
        <strain evidence="2">R05AC</strain>
    </source>
</reference>
<dbReference type="InterPro" id="IPR000048">
    <property type="entry name" value="IQ_motif_EF-hand-BS"/>
</dbReference>
<dbReference type="EMBL" id="JATAAI010000020">
    <property type="protein sequence ID" value="KAK1738675.1"/>
    <property type="molecule type" value="Genomic_DNA"/>
</dbReference>
<evidence type="ECO:0000313" key="2">
    <source>
        <dbReference type="EMBL" id="KAK1738675.1"/>
    </source>
</evidence>
<organism evidence="2 3">
    <name type="scientific">Skeletonema marinoi</name>
    <dbReference type="NCBI Taxonomy" id="267567"/>
    <lineage>
        <taxon>Eukaryota</taxon>
        <taxon>Sar</taxon>
        <taxon>Stramenopiles</taxon>
        <taxon>Ochrophyta</taxon>
        <taxon>Bacillariophyta</taxon>
        <taxon>Coscinodiscophyceae</taxon>
        <taxon>Thalassiosirophycidae</taxon>
        <taxon>Thalassiosirales</taxon>
        <taxon>Skeletonemataceae</taxon>
        <taxon>Skeletonema</taxon>
        <taxon>Skeletonema marinoi-dohrnii complex</taxon>
    </lineage>
</organism>
<feature type="compositionally biased region" description="Polar residues" evidence="1">
    <location>
        <begin position="577"/>
        <end position="590"/>
    </location>
</feature>
<feature type="compositionally biased region" description="Basic and acidic residues" evidence="1">
    <location>
        <begin position="565"/>
        <end position="576"/>
    </location>
</feature>
<feature type="region of interest" description="Disordered" evidence="1">
    <location>
        <begin position="521"/>
        <end position="549"/>
    </location>
</feature>
<dbReference type="PROSITE" id="PS50096">
    <property type="entry name" value="IQ"/>
    <property type="match status" value="2"/>
</dbReference>
<name>A0AAD9DAI0_9STRA</name>
<feature type="region of interest" description="Disordered" evidence="1">
    <location>
        <begin position="565"/>
        <end position="596"/>
    </location>
</feature>
<dbReference type="Pfam" id="PF00612">
    <property type="entry name" value="IQ"/>
    <property type="match status" value="1"/>
</dbReference>
<accession>A0AAD9DAI0</accession>
<comment type="caution">
    <text evidence="2">The sequence shown here is derived from an EMBL/GenBank/DDBJ whole genome shotgun (WGS) entry which is preliminary data.</text>
</comment>
<dbReference type="Proteomes" id="UP001224775">
    <property type="component" value="Unassembled WGS sequence"/>
</dbReference>
<evidence type="ECO:0000313" key="3">
    <source>
        <dbReference type="Proteomes" id="UP001224775"/>
    </source>
</evidence>
<keyword evidence="3" id="KW-1185">Reference proteome</keyword>
<feature type="compositionally biased region" description="Basic and acidic residues" evidence="1">
    <location>
        <begin position="540"/>
        <end position="549"/>
    </location>
</feature>